<feature type="domain" description="Penicillin-binding protein transpeptidase" evidence="15">
    <location>
        <begin position="300"/>
        <end position="655"/>
    </location>
</feature>
<dbReference type="InterPro" id="IPR036138">
    <property type="entry name" value="PBP_dimer_sf"/>
</dbReference>
<sequence>MSNIPETGRSRRVTIRLVVLQVLVLSLLATLGGRLWYLQIRNGKEFSAKAQGNHIREVVEPAVRGEILDASGRILAGNETKLVVSVSRTALMQQKDHGKAVLTRLAEVLGVPADDVRNKVRLCDAKTPQPCWNGSPYQPIPVTQQATTQQAMQIMERREDFPGVTAQPTALRRYTGAEGASAAQVLGYLSPVTDEEVTKTADKSGRERRLPSDQIGRAGLESVYDDDLRGTTGVDRLEVDNLGRVIGSAGNTPAQPGNNLVTSIDARVQKVVEDQLNQAMVEARKVYDKETSRNYIADSGAAVVMDVHTGRIVAMASAPTYDPNLWVGGISAKDYESLNSKDSNYPLINRAIQGQSAPGSTFKVISTTAAVQAGYDLNGRYPCPKSLVIGGREFKNFESEQFGDITLEKALEVSCDTVFYGLAYDQWMKDGGLKPKKDAQDWFFKTAHEFGLGAKTGIDLPGEVAGRVPDRQWKQSYYDAMKQSWCDQAAKGGHEYTDEIARENCADGNQMRAGDMVNFAIGQGDTLVTPLQMARIYSALANGGTLYRPSIGKAVVSPDGTLVRDIAPHEDGKIPAQGQLLDYIDQATAGVITSGTAAWKFTGAGWPQGKIELHAKTGTAEVAGKQTTSWLTTYSKDYAVVMTISQGGTGSGGSGDSVRRIYQALYGVDDKGNIDNGKALLPQPQAQLPKFNPDGTAIVPASYTYEGNASFLDPARPAQADPATTVALAALEPNRSGGSHGRGRS</sequence>
<dbReference type="PANTHER" id="PTHR30627">
    <property type="entry name" value="PEPTIDOGLYCAN D,D-TRANSPEPTIDASE"/>
    <property type="match status" value="1"/>
</dbReference>
<dbReference type="AlphaFoldDB" id="A0A066YVE5"/>
<dbReference type="Pfam" id="PF03717">
    <property type="entry name" value="PBP_dimer"/>
    <property type="match status" value="1"/>
</dbReference>
<keyword evidence="11" id="KW-1133">Transmembrane helix</keyword>
<dbReference type="RefSeq" id="WP_035862749.1">
    <property type="nucleotide sequence ID" value="NZ_KK853997.1"/>
</dbReference>
<evidence type="ECO:0000256" key="14">
    <source>
        <dbReference type="SAM" id="MobiDB-lite"/>
    </source>
</evidence>
<dbReference type="GO" id="GO:0009002">
    <property type="term" value="F:serine-type D-Ala-D-Ala carboxypeptidase activity"/>
    <property type="evidence" value="ECO:0007669"/>
    <property type="project" value="InterPro"/>
</dbReference>
<dbReference type="Pfam" id="PF00905">
    <property type="entry name" value="Transpeptidase"/>
    <property type="match status" value="1"/>
</dbReference>
<gene>
    <name evidence="17" type="ORF">KCH_27540</name>
</gene>
<evidence type="ECO:0000256" key="13">
    <source>
        <dbReference type="ARBA" id="ARBA00023316"/>
    </source>
</evidence>
<dbReference type="InterPro" id="IPR012338">
    <property type="entry name" value="Beta-lactam/transpept-like"/>
</dbReference>
<dbReference type="InterPro" id="IPR017790">
    <property type="entry name" value="Penicillin-binding_protein_2"/>
</dbReference>
<evidence type="ECO:0000256" key="1">
    <source>
        <dbReference type="ARBA" id="ARBA00004167"/>
    </source>
</evidence>
<dbReference type="GO" id="GO:0006508">
    <property type="term" value="P:proteolysis"/>
    <property type="evidence" value="ECO:0007669"/>
    <property type="project" value="UniProtKB-KW"/>
</dbReference>
<dbReference type="InterPro" id="IPR050515">
    <property type="entry name" value="Beta-lactam/transpept"/>
</dbReference>
<evidence type="ECO:0000256" key="8">
    <source>
        <dbReference type="ARBA" id="ARBA00022801"/>
    </source>
</evidence>
<dbReference type="NCBIfam" id="TIGR03423">
    <property type="entry name" value="pbp2_mrdA"/>
    <property type="match status" value="1"/>
</dbReference>
<feature type="region of interest" description="Disordered" evidence="14">
    <location>
        <begin position="195"/>
        <end position="218"/>
    </location>
</feature>
<dbReference type="GO" id="GO:0071555">
    <property type="term" value="P:cell wall organization"/>
    <property type="evidence" value="ECO:0007669"/>
    <property type="project" value="UniProtKB-KW"/>
</dbReference>
<keyword evidence="6" id="KW-0645">Protease</keyword>
<feature type="compositionally biased region" description="Basic and acidic residues" evidence="14">
    <location>
        <begin position="196"/>
        <end position="211"/>
    </location>
</feature>
<feature type="domain" description="Penicillin-binding protein dimerisation" evidence="16">
    <location>
        <begin position="60"/>
        <end position="247"/>
    </location>
</feature>
<dbReference type="GO" id="GO:0005886">
    <property type="term" value="C:plasma membrane"/>
    <property type="evidence" value="ECO:0007669"/>
    <property type="project" value="UniProtKB-SubCell"/>
</dbReference>
<evidence type="ECO:0000256" key="3">
    <source>
        <dbReference type="ARBA" id="ARBA00007171"/>
    </source>
</evidence>
<keyword evidence="10" id="KW-0573">Peptidoglycan synthesis</keyword>
<dbReference type="EMBL" id="JNBY01000083">
    <property type="protein sequence ID" value="KDN85523.1"/>
    <property type="molecule type" value="Genomic_DNA"/>
</dbReference>
<protein>
    <submittedName>
        <fullName evidence="17">Penicillin-binding protein 2</fullName>
    </submittedName>
</protein>
<evidence type="ECO:0000256" key="7">
    <source>
        <dbReference type="ARBA" id="ARBA00022692"/>
    </source>
</evidence>
<evidence type="ECO:0000313" key="18">
    <source>
        <dbReference type="Proteomes" id="UP000027178"/>
    </source>
</evidence>
<comment type="caution">
    <text evidence="17">The sequence shown here is derived from an EMBL/GenBank/DDBJ whole genome shotgun (WGS) entry which is preliminary data.</text>
</comment>
<dbReference type="SUPFAM" id="SSF56601">
    <property type="entry name" value="beta-lactamase/transpeptidase-like"/>
    <property type="match status" value="1"/>
</dbReference>
<evidence type="ECO:0000256" key="5">
    <source>
        <dbReference type="ARBA" id="ARBA00022519"/>
    </source>
</evidence>
<organism evidence="17 18">
    <name type="scientific">Kitasatospora cheerisanensis KCTC 2395</name>
    <dbReference type="NCBI Taxonomy" id="1348663"/>
    <lineage>
        <taxon>Bacteria</taxon>
        <taxon>Bacillati</taxon>
        <taxon>Actinomycetota</taxon>
        <taxon>Actinomycetes</taxon>
        <taxon>Kitasatosporales</taxon>
        <taxon>Streptomycetaceae</taxon>
        <taxon>Kitasatospora</taxon>
    </lineage>
</organism>
<name>A0A066YVE5_9ACTN</name>
<evidence type="ECO:0000256" key="4">
    <source>
        <dbReference type="ARBA" id="ARBA00022475"/>
    </source>
</evidence>
<dbReference type="OrthoDB" id="9766847at2"/>
<keyword evidence="5" id="KW-0997">Cell inner membrane</keyword>
<dbReference type="HOGENOM" id="CLU_009289_1_2_11"/>
<keyword evidence="18" id="KW-1185">Reference proteome</keyword>
<evidence type="ECO:0000256" key="2">
    <source>
        <dbReference type="ARBA" id="ARBA00004236"/>
    </source>
</evidence>
<keyword evidence="13" id="KW-0961">Cell wall biogenesis/degradation</keyword>
<evidence type="ECO:0000256" key="9">
    <source>
        <dbReference type="ARBA" id="ARBA00022960"/>
    </source>
</evidence>
<keyword evidence="4" id="KW-1003">Cell membrane</keyword>
<keyword evidence="12" id="KW-0472">Membrane</keyword>
<dbReference type="GO" id="GO:0071972">
    <property type="term" value="F:peptidoglycan L,D-transpeptidase activity"/>
    <property type="evidence" value="ECO:0007669"/>
    <property type="project" value="TreeGrafter"/>
</dbReference>
<dbReference type="PATRIC" id="fig|1348663.4.peg.2658"/>
<dbReference type="SUPFAM" id="SSF56519">
    <property type="entry name" value="Penicillin binding protein dimerisation domain"/>
    <property type="match status" value="1"/>
</dbReference>
<keyword evidence="9" id="KW-0133">Cell shape</keyword>
<evidence type="ECO:0000256" key="11">
    <source>
        <dbReference type="ARBA" id="ARBA00022989"/>
    </source>
</evidence>
<keyword evidence="8" id="KW-0378">Hydrolase</keyword>
<dbReference type="GO" id="GO:0008360">
    <property type="term" value="P:regulation of cell shape"/>
    <property type="evidence" value="ECO:0007669"/>
    <property type="project" value="UniProtKB-KW"/>
</dbReference>
<reference evidence="17 18" key="1">
    <citation type="submission" date="2014-05" db="EMBL/GenBank/DDBJ databases">
        <title>Draft Genome Sequence of Kitasatospora cheerisanensis KCTC 2395.</title>
        <authorList>
            <person name="Nam D.H."/>
        </authorList>
    </citation>
    <scope>NUCLEOTIDE SEQUENCE [LARGE SCALE GENOMIC DNA]</scope>
    <source>
        <strain evidence="17 18">KCTC 2395</strain>
    </source>
</reference>
<comment type="subcellular location">
    <subcellularLocation>
        <location evidence="2">Cell membrane</location>
    </subcellularLocation>
    <subcellularLocation>
        <location evidence="1">Membrane</location>
        <topology evidence="1">Single-pass membrane protein</topology>
    </subcellularLocation>
</comment>
<dbReference type="eggNOG" id="COG0768">
    <property type="taxonomic scope" value="Bacteria"/>
</dbReference>
<dbReference type="InterPro" id="IPR001460">
    <property type="entry name" value="PCN-bd_Tpept"/>
</dbReference>
<comment type="similarity">
    <text evidence="3">Belongs to the transpeptidase family.</text>
</comment>
<dbReference type="Gene3D" id="3.90.1310.10">
    <property type="entry name" value="Penicillin-binding protein 2a (Domain 2)"/>
    <property type="match status" value="1"/>
</dbReference>
<dbReference type="InterPro" id="IPR005311">
    <property type="entry name" value="PBP_dimer"/>
</dbReference>
<dbReference type="Gene3D" id="3.40.710.10">
    <property type="entry name" value="DD-peptidase/beta-lactamase superfamily"/>
    <property type="match status" value="1"/>
</dbReference>
<evidence type="ECO:0000259" key="16">
    <source>
        <dbReference type="Pfam" id="PF03717"/>
    </source>
</evidence>
<evidence type="ECO:0000313" key="17">
    <source>
        <dbReference type="EMBL" id="KDN85523.1"/>
    </source>
</evidence>
<evidence type="ECO:0000256" key="10">
    <source>
        <dbReference type="ARBA" id="ARBA00022984"/>
    </source>
</evidence>
<dbReference type="PANTHER" id="PTHR30627:SF2">
    <property type="entry name" value="PEPTIDOGLYCAN D,D-TRANSPEPTIDASE MRDA"/>
    <property type="match status" value="1"/>
</dbReference>
<accession>A0A066YVE5</accession>
<dbReference type="GO" id="GO:0008658">
    <property type="term" value="F:penicillin binding"/>
    <property type="evidence" value="ECO:0007669"/>
    <property type="project" value="InterPro"/>
</dbReference>
<evidence type="ECO:0000256" key="12">
    <source>
        <dbReference type="ARBA" id="ARBA00023136"/>
    </source>
</evidence>
<dbReference type="GO" id="GO:0009252">
    <property type="term" value="P:peptidoglycan biosynthetic process"/>
    <property type="evidence" value="ECO:0007669"/>
    <property type="project" value="UniProtKB-KW"/>
</dbReference>
<proteinExistence type="inferred from homology"/>
<dbReference type="Proteomes" id="UP000027178">
    <property type="component" value="Unassembled WGS sequence"/>
</dbReference>
<evidence type="ECO:0000256" key="6">
    <source>
        <dbReference type="ARBA" id="ARBA00022670"/>
    </source>
</evidence>
<keyword evidence="7" id="KW-0812">Transmembrane</keyword>
<evidence type="ECO:0000259" key="15">
    <source>
        <dbReference type="Pfam" id="PF00905"/>
    </source>
</evidence>